<protein>
    <submittedName>
        <fullName evidence="1">Uncharacterized protein</fullName>
    </submittedName>
</protein>
<proteinExistence type="predicted"/>
<accession>A0A9X4RHM1</accession>
<reference evidence="1" key="1">
    <citation type="submission" date="2022-08" db="EMBL/GenBank/DDBJ databases">
        <title>Genome analysis of Corynebacteriales strain.</title>
        <authorList>
            <person name="Lee S.D."/>
        </authorList>
    </citation>
    <scope>NUCLEOTIDE SEQUENCE</scope>
    <source>
        <strain evidence="1">D3-21</strain>
    </source>
</reference>
<dbReference type="EMBL" id="JANRHA010000007">
    <property type="protein sequence ID" value="MDG3015261.1"/>
    <property type="molecule type" value="Genomic_DNA"/>
</dbReference>
<evidence type="ECO:0000313" key="1">
    <source>
        <dbReference type="EMBL" id="MDG3015261.1"/>
    </source>
</evidence>
<dbReference type="RefSeq" id="WP_332519970.1">
    <property type="nucleotide sequence ID" value="NZ_JANRHA010000007.1"/>
</dbReference>
<organism evidence="1 2">
    <name type="scientific">Speluncibacter jeojiensis</name>
    <dbReference type="NCBI Taxonomy" id="2710754"/>
    <lineage>
        <taxon>Bacteria</taxon>
        <taxon>Bacillati</taxon>
        <taxon>Actinomycetota</taxon>
        <taxon>Actinomycetes</taxon>
        <taxon>Mycobacteriales</taxon>
        <taxon>Speluncibacteraceae</taxon>
        <taxon>Speluncibacter</taxon>
    </lineage>
</organism>
<name>A0A9X4RHM1_9ACTN</name>
<keyword evidence="2" id="KW-1185">Reference proteome</keyword>
<sequence length="112" mass="12164">MGKSLRLSPEAAQQCADAMQELIDGLDAQIAMVYRLTDLSDAGGSLESAQQLMRGFVEKARGRPDSVYERLQQFREVAVRMRDNFAAGGVGFAEAEQEFADVLGHIGKGLEA</sequence>
<evidence type="ECO:0000313" key="2">
    <source>
        <dbReference type="Proteomes" id="UP001152755"/>
    </source>
</evidence>
<dbReference type="Proteomes" id="UP001152755">
    <property type="component" value="Unassembled WGS sequence"/>
</dbReference>
<dbReference type="AlphaFoldDB" id="A0A9X4RHM1"/>
<gene>
    <name evidence="1" type="ORF">NVS88_11955</name>
</gene>
<comment type="caution">
    <text evidence="1">The sequence shown here is derived from an EMBL/GenBank/DDBJ whole genome shotgun (WGS) entry which is preliminary data.</text>
</comment>